<dbReference type="EMBL" id="CP144700">
    <property type="protein sequence ID" value="WVZ25796.1"/>
    <property type="molecule type" value="Genomic_DNA"/>
</dbReference>
<keyword evidence="2" id="KW-1185">Reference proteome</keyword>
<accession>A0AAQ3PBL3</accession>
<organism evidence="1 2">
    <name type="scientific">Vigna mungo</name>
    <name type="common">Black gram</name>
    <name type="synonym">Phaseolus mungo</name>
    <dbReference type="NCBI Taxonomy" id="3915"/>
    <lineage>
        <taxon>Eukaryota</taxon>
        <taxon>Viridiplantae</taxon>
        <taxon>Streptophyta</taxon>
        <taxon>Embryophyta</taxon>
        <taxon>Tracheophyta</taxon>
        <taxon>Spermatophyta</taxon>
        <taxon>Magnoliopsida</taxon>
        <taxon>eudicotyledons</taxon>
        <taxon>Gunneridae</taxon>
        <taxon>Pentapetalae</taxon>
        <taxon>rosids</taxon>
        <taxon>fabids</taxon>
        <taxon>Fabales</taxon>
        <taxon>Fabaceae</taxon>
        <taxon>Papilionoideae</taxon>
        <taxon>50 kb inversion clade</taxon>
        <taxon>NPAAA clade</taxon>
        <taxon>indigoferoid/millettioid clade</taxon>
        <taxon>Phaseoleae</taxon>
        <taxon>Vigna</taxon>
    </lineage>
</organism>
<name>A0AAQ3PBL3_VIGMU</name>
<feature type="non-terminal residue" evidence="1">
    <location>
        <position position="1"/>
    </location>
</feature>
<protein>
    <submittedName>
        <fullName evidence="1">Uncharacterized protein</fullName>
    </submittedName>
</protein>
<proteinExistence type="predicted"/>
<reference evidence="1 2" key="1">
    <citation type="journal article" date="2023" name="Life. Sci Alliance">
        <title>Evolutionary insights into 3D genome organization and epigenetic landscape of Vigna mungo.</title>
        <authorList>
            <person name="Junaid A."/>
            <person name="Singh B."/>
            <person name="Bhatia S."/>
        </authorList>
    </citation>
    <scope>NUCLEOTIDE SEQUENCE [LARGE SCALE GENOMIC DNA]</scope>
    <source>
        <strain evidence="1">Urdbean</strain>
    </source>
</reference>
<evidence type="ECO:0000313" key="2">
    <source>
        <dbReference type="Proteomes" id="UP001374535"/>
    </source>
</evidence>
<dbReference type="Proteomes" id="UP001374535">
    <property type="component" value="Chromosome 1"/>
</dbReference>
<evidence type="ECO:0000313" key="1">
    <source>
        <dbReference type="EMBL" id="WVZ25796.1"/>
    </source>
</evidence>
<sequence length="101" mass="10793">GSDLHKGEALARFPNKLLHDPHGFFPSNFKEGVETLRGEDIDGDDTAKVAPMVAVGGGSHAGVVVEEVLAREKPWPVGENDVVFGETFLNQGWGGDDDHKA</sequence>
<dbReference type="AlphaFoldDB" id="A0AAQ3PBL3"/>
<gene>
    <name evidence="1" type="ORF">V8G54_004340</name>
</gene>